<comment type="caution">
    <text evidence="1">The sequence shown here is derived from an EMBL/GenBank/DDBJ whole genome shotgun (WGS) entry which is preliminary data.</text>
</comment>
<protein>
    <submittedName>
        <fullName evidence="1">Uncharacterized protein</fullName>
    </submittedName>
</protein>
<proteinExistence type="predicted"/>
<reference evidence="1 2" key="1">
    <citation type="submission" date="2023-04" db="EMBL/GenBank/DDBJ databases">
        <title>Colletotrichum tabacum stain YC1 causing leaf anthracnose on Nicotiana tabacum(L.) cv.</title>
        <authorList>
            <person name="Ji Z."/>
            <person name="Wang M."/>
            <person name="Zhang J."/>
            <person name="Wang N."/>
            <person name="Zhou Z."/>
        </authorList>
    </citation>
    <scope>NUCLEOTIDE SEQUENCE [LARGE SCALE GENOMIC DNA]</scope>
    <source>
        <strain evidence="1 2">YC1</strain>
    </source>
</reference>
<name>A0AAV9SWV7_9PEZI</name>
<sequence>MVVELANGGTDVKGFEGVAEMLVRIPVTAEEIVGSLEIVLLKMDRVDVALERTLELLASGEVVANTVPDGSVEPPVADNVPEEVMFGHWLQVEPMTVGLKNGPPVPDDILVTPVPTSVPVGL</sequence>
<evidence type="ECO:0000313" key="1">
    <source>
        <dbReference type="EMBL" id="KAK6208907.1"/>
    </source>
</evidence>
<keyword evidence="2" id="KW-1185">Reference proteome</keyword>
<organism evidence="1 2">
    <name type="scientific">Colletotrichum tabaci</name>
    <dbReference type="NCBI Taxonomy" id="1209068"/>
    <lineage>
        <taxon>Eukaryota</taxon>
        <taxon>Fungi</taxon>
        <taxon>Dikarya</taxon>
        <taxon>Ascomycota</taxon>
        <taxon>Pezizomycotina</taxon>
        <taxon>Sordariomycetes</taxon>
        <taxon>Hypocreomycetidae</taxon>
        <taxon>Glomerellales</taxon>
        <taxon>Glomerellaceae</taxon>
        <taxon>Colletotrichum</taxon>
        <taxon>Colletotrichum destructivum species complex</taxon>
    </lineage>
</organism>
<gene>
    <name evidence="1" type="ORF">QIS74_12425</name>
</gene>
<evidence type="ECO:0000313" key="2">
    <source>
        <dbReference type="Proteomes" id="UP001327957"/>
    </source>
</evidence>
<dbReference type="Proteomes" id="UP001327957">
    <property type="component" value="Unassembled WGS sequence"/>
</dbReference>
<dbReference type="EMBL" id="JASAOK010000049">
    <property type="protein sequence ID" value="KAK6208907.1"/>
    <property type="molecule type" value="Genomic_DNA"/>
</dbReference>
<accession>A0AAV9SWV7</accession>
<dbReference type="AlphaFoldDB" id="A0AAV9SWV7"/>